<evidence type="ECO:0000256" key="2">
    <source>
        <dbReference type="ARBA" id="ARBA00022679"/>
    </source>
</evidence>
<dbReference type="GO" id="GO:0008374">
    <property type="term" value="F:O-acyltransferase activity"/>
    <property type="evidence" value="ECO:0007669"/>
    <property type="project" value="TreeGrafter"/>
</dbReference>
<comment type="caution">
    <text evidence="3">The sequence shown here is derived from an EMBL/GenBank/DDBJ whole genome shotgun (WGS) entry which is preliminary data.</text>
</comment>
<dbReference type="InterPro" id="IPR011004">
    <property type="entry name" value="Trimer_LpxA-like_sf"/>
</dbReference>
<protein>
    <submittedName>
        <fullName evidence="3">Colanic acid biosynthesis acetyltransferase</fullName>
    </submittedName>
</protein>
<dbReference type="Proteomes" id="UP001172109">
    <property type="component" value="Unassembled WGS sequence"/>
</dbReference>
<comment type="similarity">
    <text evidence="1">Belongs to the transferase hexapeptide repeat family.</text>
</comment>
<dbReference type="PANTHER" id="PTHR23416:SF23">
    <property type="entry name" value="ACETYLTRANSFERASE C18B11.09C-RELATED"/>
    <property type="match status" value="1"/>
</dbReference>
<dbReference type="CDD" id="cd05825">
    <property type="entry name" value="LbH_wcaF_like"/>
    <property type="match status" value="1"/>
</dbReference>
<dbReference type="SUPFAM" id="SSF51161">
    <property type="entry name" value="Trimeric LpxA-like enzymes"/>
    <property type="match status" value="1"/>
</dbReference>
<gene>
    <name evidence="3" type="ORF">QZM56_03430</name>
</gene>
<dbReference type="EMBL" id="JAUJQS010000002">
    <property type="protein sequence ID" value="MDN7563551.1"/>
    <property type="molecule type" value="Genomic_DNA"/>
</dbReference>
<dbReference type="Gene3D" id="2.160.10.10">
    <property type="entry name" value="Hexapeptide repeat proteins"/>
    <property type="match status" value="1"/>
</dbReference>
<keyword evidence="2" id="KW-0808">Transferase</keyword>
<dbReference type="AlphaFoldDB" id="A0AAP4VHJ3"/>
<accession>A0AAP4VHJ3</accession>
<evidence type="ECO:0000313" key="4">
    <source>
        <dbReference type="Proteomes" id="UP001172109"/>
    </source>
</evidence>
<reference evidence="3" key="1">
    <citation type="submission" date="2023-07" db="EMBL/GenBank/DDBJ databases">
        <title>A collection of bacterial strains from the Burkholderia cepacia Research Laboratory and Repository.</title>
        <authorList>
            <person name="Lipuma J."/>
            <person name="Spilker T."/>
            <person name="Caverly L."/>
        </authorList>
    </citation>
    <scope>NUCLEOTIDE SEQUENCE</scope>
    <source>
        <strain evidence="3">AU44979</strain>
    </source>
</reference>
<sequence length="186" mass="20367">MIIDGNDPFTEPSFNLSNRLRRAVWGVAYVLLFRFSPRPLHGWRALLLRSFGAKLGPHVHVYPRVRIWAPWMLEIGSHVGIADGVTLYSMATIKIGSYAVISQGAHLCAGSHDIHSANFQLVTRPIAVGDHAWVCAEAFLAPGAVVPEGAVVGARAVVSRPLEEPWAVYAGMPARRINSRVRRGVQ</sequence>
<dbReference type="PANTHER" id="PTHR23416">
    <property type="entry name" value="SIALIC ACID SYNTHASE-RELATED"/>
    <property type="match status" value="1"/>
</dbReference>
<evidence type="ECO:0000313" key="3">
    <source>
        <dbReference type="EMBL" id="MDN7563551.1"/>
    </source>
</evidence>
<organism evidence="3 4">
    <name type="scientific">Burkholderia contaminans</name>
    <dbReference type="NCBI Taxonomy" id="488447"/>
    <lineage>
        <taxon>Bacteria</taxon>
        <taxon>Pseudomonadati</taxon>
        <taxon>Pseudomonadota</taxon>
        <taxon>Betaproteobacteria</taxon>
        <taxon>Burkholderiales</taxon>
        <taxon>Burkholderiaceae</taxon>
        <taxon>Burkholderia</taxon>
        <taxon>Burkholderia cepacia complex</taxon>
    </lineage>
</organism>
<dbReference type="InterPro" id="IPR051159">
    <property type="entry name" value="Hexapeptide_acetyltransf"/>
</dbReference>
<dbReference type="RefSeq" id="WP_105817665.1">
    <property type="nucleotide sequence ID" value="NZ_CADEUY010000002.1"/>
</dbReference>
<name>A0AAP4VHJ3_9BURK</name>
<evidence type="ECO:0000256" key="1">
    <source>
        <dbReference type="ARBA" id="ARBA00007274"/>
    </source>
</evidence>
<dbReference type="GO" id="GO:0005829">
    <property type="term" value="C:cytosol"/>
    <property type="evidence" value="ECO:0007669"/>
    <property type="project" value="TreeGrafter"/>
</dbReference>
<proteinExistence type="inferred from homology"/>